<dbReference type="AlphaFoldDB" id="A0A7J0EV37"/>
<dbReference type="EMBL" id="BJWL01000007">
    <property type="protein sequence ID" value="GFY90341.1"/>
    <property type="molecule type" value="Genomic_DNA"/>
</dbReference>
<evidence type="ECO:0000313" key="2">
    <source>
        <dbReference type="EMBL" id="GFY90341.1"/>
    </source>
</evidence>
<comment type="caution">
    <text evidence="2">The sequence shown here is derived from an EMBL/GenBank/DDBJ whole genome shotgun (WGS) entry which is preliminary data.</text>
</comment>
<evidence type="ECO:0000313" key="3">
    <source>
        <dbReference type="Proteomes" id="UP000585474"/>
    </source>
</evidence>
<gene>
    <name evidence="2" type="ORF">Acr_07g0005380</name>
</gene>
<organism evidence="2 3">
    <name type="scientific">Actinidia rufa</name>
    <dbReference type="NCBI Taxonomy" id="165716"/>
    <lineage>
        <taxon>Eukaryota</taxon>
        <taxon>Viridiplantae</taxon>
        <taxon>Streptophyta</taxon>
        <taxon>Embryophyta</taxon>
        <taxon>Tracheophyta</taxon>
        <taxon>Spermatophyta</taxon>
        <taxon>Magnoliopsida</taxon>
        <taxon>eudicotyledons</taxon>
        <taxon>Gunneridae</taxon>
        <taxon>Pentapetalae</taxon>
        <taxon>asterids</taxon>
        <taxon>Ericales</taxon>
        <taxon>Actinidiaceae</taxon>
        <taxon>Actinidia</taxon>
    </lineage>
</organism>
<proteinExistence type="predicted"/>
<accession>A0A7J0EV37</accession>
<evidence type="ECO:0000256" key="1">
    <source>
        <dbReference type="SAM" id="MobiDB-lite"/>
    </source>
</evidence>
<feature type="compositionally biased region" description="Polar residues" evidence="1">
    <location>
        <begin position="47"/>
        <end position="65"/>
    </location>
</feature>
<feature type="region of interest" description="Disordered" evidence="1">
    <location>
        <begin position="47"/>
        <end position="73"/>
    </location>
</feature>
<protein>
    <submittedName>
        <fullName evidence="2">Uncharacterized protein</fullName>
    </submittedName>
</protein>
<dbReference type="Proteomes" id="UP000585474">
    <property type="component" value="Unassembled WGS sequence"/>
</dbReference>
<keyword evidence="3" id="KW-1185">Reference proteome</keyword>
<name>A0A7J0EV37_9ERIC</name>
<sequence length="233" mass="24823">MRRAPHAPRTPHAPHAPRAPHAILISAHRRNSYLIILCFKPKISAGSPSPLDQRSDGDGTSTGNKSWKDPLTHGSSDHVLTKLEYFPPVQFASEDSVEFVVKYPWKPSKHSICTSVAMGPSSPPLETSPSKAGDISAVRSRSSIVAPDLAVKGANVAMGPNSPILVASPSKADDSSAVRIRSSILAPALVAVPNIIESTNKFSTLETLSNKVNLVTGDTQIDQDGDTIPFEYS</sequence>
<reference evidence="2 3" key="1">
    <citation type="submission" date="2019-07" db="EMBL/GenBank/DDBJ databases">
        <title>De Novo Assembly of kiwifruit Actinidia rufa.</title>
        <authorList>
            <person name="Sugita-Konishi S."/>
            <person name="Sato K."/>
            <person name="Mori E."/>
            <person name="Abe Y."/>
            <person name="Kisaki G."/>
            <person name="Hamano K."/>
            <person name="Suezawa K."/>
            <person name="Otani M."/>
            <person name="Fukuda T."/>
            <person name="Manabe T."/>
            <person name="Gomi K."/>
            <person name="Tabuchi M."/>
            <person name="Akimitsu K."/>
            <person name="Kataoka I."/>
        </authorList>
    </citation>
    <scope>NUCLEOTIDE SEQUENCE [LARGE SCALE GENOMIC DNA]</scope>
    <source>
        <strain evidence="3">cv. Fuchu</strain>
    </source>
</reference>